<dbReference type="GO" id="GO:0034457">
    <property type="term" value="C:Mpp10 complex"/>
    <property type="evidence" value="ECO:0007669"/>
    <property type="project" value="UniProtKB-UniRule"/>
</dbReference>
<proteinExistence type="inferred from homology"/>
<evidence type="ECO:0000256" key="3">
    <source>
        <dbReference type="ARBA" id="ARBA00022552"/>
    </source>
</evidence>
<evidence type="ECO:0000256" key="6">
    <source>
        <dbReference type="ARBA" id="ARBA00029455"/>
    </source>
</evidence>
<gene>
    <name evidence="9" type="ORF">EJ05DRAFT_498773</name>
</gene>
<dbReference type="PANTHER" id="PTHR17039:SF0">
    <property type="entry name" value="U3 SMALL NUCLEOLAR RIBONUCLEOPROTEIN PROTEIN MPP10"/>
    <property type="match status" value="1"/>
</dbReference>
<evidence type="ECO:0000256" key="2">
    <source>
        <dbReference type="ARBA" id="ARBA00022517"/>
    </source>
</evidence>
<feature type="region of interest" description="Disordered" evidence="8">
    <location>
        <begin position="50"/>
        <end position="72"/>
    </location>
</feature>
<comment type="subcellular location">
    <subcellularLocation>
        <location evidence="1 7">Nucleus</location>
        <location evidence="1 7">Nucleolus</location>
    </subcellularLocation>
</comment>
<evidence type="ECO:0000313" key="9">
    <source>
        <dbReference type="EMBL" id="KAF2759560.1"/>
    </source>
</evidence>
<keyword evidence="3 7" id="KW-0698">rRNA processing</keyword>
<dbReference type="GO" id="GO:0032040">
    <property type="term" value="C:small-subunit processome"/>
    <property type="evidence" value="ECO:0007669"/>
    <property type="project" value="TreeGrafter"/>
</dbReference>
<feature type="region of interest" description="Disordered" evidence="8">
    <location>
        <begin position="252"/>
        <end position="302"/>
    </location>
</feature>
<keyword evidence="4 7" id="KW-0539">Nucleus</keyword>
<feature type="compositionally biased region" description="Acidic residues" evidence="8">
    <location>
        <begin position="372"/>
        <end position="388"/>
    </location>
</feature>
<feature type="region of interest" description="Disordered" evidence="8">
    <location>
        <begin position="620"/>
        <end position="647"/>
    </location>
</feature>
<dbReference type="OrthoDB" id="445326at2759"/>
<feature type="compositionally biased region" description="Acidic residues" evidence="8">
    <location>
        <begin position="285"/>
        <end position="296"/>
    </location>
</feature>
<dbReference type="PANTHER" id="PTHR17039">
    <property type="entry name" value="U3 SMALL NUCLEOLAR RIBONUCLEOPROTEIN PROTEIN MPP10"/>
    <property type="match status" value="1"/>
</dbReference>
<dbReference type="Proteomes" id="UP000799437">
    <property type="component" value="Unassembled WGS sequence"/>
</dbReference>
<feature type="region of interest" description="Disordered" evidence="8">
    <location>
        <begin position="315"/>
        <end position="402"/>
    </location>
</feature>
<accession>A0A6A6WC71</accession>
<feature type="compositionally biased region" description="Acidic residues" evidence="8">
    <location>
        <begin position="125"/>
        <end position="157"/>
    </location>
</feature>
<evidence type="ECO:0000256" key="1">
    <source>
        <dbReference type="ARBA" id="ARBA00004604"/>
    </source>
</evidence>
<dbReference type="RefSeq" id="XP_033602011.1">
    <property type="nucleotide sequence ID" value="XM_033746735.1"/>
</dbReference>
<dbReference type="AlphaFoldDB" id="A0A6A6WC71"/>
<feature type="compositionally biased region" description="Basic residues" evidence="8">
    <location>
        <begin position="321"/>
        <end position="332"/>
    </location>
</feature>
<dbReference type="InterPro" id="IPR012173">
    <property type="entry name" value="Mpp10"/>
</dbReference>
<keyword evidence="2 7" id="KW-0690">Ribosome biogenesis</keyword>
<sequence length="713" mass="78441">MDIRSPLADVLLTTLSQQPLEFLQPHKNLHASALALAKQLLDPLASGVTAAQEQRQNEMRKKRKRGENGSTEDMLRMKKVYVEGFKCEQVWEQARRVIDATQEEVVRALAEQNLDADGAVNSVSEDQDDDGEEDGSDREDFIDELGDGEQEQEEEVLASDAGDLIDGSNESDEENMDGMEGLENGLSDEEDVDDTPAEEFVSDKFGLNDGFFSIDTFNKQSQLMEQQNPQEDDEDEEIDFFADPLAGGNVSLTNGVMKLDDDGDDEDEGAPAFGNMNLDAPEGASDMDDDDEDMDAGDINGLTNANNILYADFFAPPASKKGGKNKKKRGRPNPHNFPAKEGAGSITDGTTAENDQADIERAMADVHRDLFSDEDDEGEESELEELDPGDPVSRRSTHERRQAKIAEEIRKLEAENVAKRSWTLSGEARATDRPINSLLEEDLDFERAGKPVPVITAEVSEDIEALIKRRILSSEFDELIRRRPDDLATGPKRRGLVDLPDTKSAKGLGEIYEEEHLAKTDPAYVSAADAKIEAAHDEISNLWNSVSRSLDALCSYHYRPKPAAPSLEIRVDAPALSLEDARPTAGTDMGSASQLAPQEVYKPGQEKIGGEIVTRGGMPVAQEEMEREDKARRRRRAKERAKKEKANEAVVMVGRDGKEVVKKAGKKEQEKEVVGALKRGGVKIIGKKGELTNVDGSQVKGNDTRRTAGAFRL</sequence>
<dbReference type="GO" id="GO:0005732">
    <property type="term" value="C:sno(s)RNA-containing ribonucleoprotein complex"/>
    <property type="evidence" value="ECO:0007669"/>
    <property type="project" value="UniProtKB-UniRule"/>
</dbReference>
<feature type="compositionally biased region" description="Basic and acidic residues" evidence="8">
    <location>
        <begin position="358"/>
        <end position="371"/>
    </location>
</feature>
<comment type="function">
    <text evidence="7">Involved in nucleolar processing of pre-18S ribosomal RNA.</text>
</comment>
<feature type="region of interest" description="Disordered" evidence="8">
    <location>
        <begin position="416"/>
        <end position="435"/>
    </location>
</feature>
<dbReference type="PIRSF" id="PIRSF017300">
    <property type="entry name" value="snoRNP_Mpp10"/>
    <property type="match status" value="1"/>
</dbReference>
<dbReference type="EMBL" id="ML996569">
    <property type="protein sequence ID" value="KAF2759560.1"/>
    <property type="molecule type" value="Genomic_DNA"/>
</dbReference>
<keyword evidence="5 7" id="KW-0687">Ribonucleoprotein</keyword>
<evidence type="ECO:0000256" key="7">
    <source>
        <dbReference type="PIRNR" id="PIRNR017300"/>
    </source>
</evidence>
<name>A0A6A6WC71_9PEZI</name>
<evidence type="ECO:0000313" key="10">
    <source>
        <dbReference type="Proteomes" id="UP000799437"/>
    </source>
</evidence>
<protein>
    <recommendedName>
        <fullName evidence="7">U3 small nucleolar ribonucleoprotein protein MPP10</fullName>
    </recommendedName>
</protein>
<organism evidence="9 10">
    <name type="scientific">Pseudovirgaria hyperparasitica</name>
    <dbReference type="NCBI Taxonomy" id="470096"/>
    <lineage>
        <taxon>Eukaryota</taxon>
        <taxon>Fungi</taxon>
        <taxon>Dikarya</taxon>
        <taxon>Ascomycota</taxon>
        <taxon>Pezizomycotina</taxon>
        <taxon>Dothideomycetes</taxon>
        <taxon>Dothideomycetes incertae sedis</taxon>
        <taxon>Acrospermales</taxon>
        <taxon>Acrospermaceae</taxon>
        <taxon>Pseudovirgaria</taxon>
    </lineage>
</organism>
<evidence type="ECO:0000256" key="5">
    <source>
        <dbReference type="ARBA" id="ARBA00023274"/>
    </source>
</evidence>
<dbReference type="GeneID" id="54487789"/>
<reference evidence="9" key="1">
    <citation type="journal article" date="2020" name="Stud. Mycol.">
        <title>101 Dothideomycetes genomes: a test case for predicting lifestyles and emergence of pathogens.</title>
        <authorList>
            <person name="Haridas S."/>
            <person name="Albert R."/>
            <person name="Binder M."/>
            <person name="Bloem J."/>
            <person name="Labutti K."/>
            <person name="Salamov A."/>
            <person name="Andreopoulos B."/>
            <person name="Baker S."/>
            <person name="Barry K."/>
            <person name="Bills G."/>
            <person name="Bluhm B."/>
            <person name="Cannon C."/>
            <person name="Castanera R."/>
            <person name="Culley D."/>
            <person name="Daum C."/>
            <person name="Ezra D."/>
            <person name="Gonzalez J."/>
            <person name="Henrissat B."/>
            <person name="Kuo A."/>
            <person name="Liang C."/>
            <person name="Lipzen A."/>
            <person name="Lutzoni F."/>
            <person name="Magnuson J."/>
            <person name="Mondo S."/>
            <person name="Nolan M."/>
            <person name="Ohm R."/>
            <person name="Pangilinan J."/>
            <person name="Park H.-J."/>
            <person name="Ramirez L."/>
            <person name="Alfaro M."/>
            <person name="Sun H."/>
            <person name="Tritt A."/>
            <person name="Yoshinaga Y."/>
            <person name="Zwiers L.-H."/>
            <person name="Turgeon B."/>
            <person name="Goodwin S."/>
            <person name="Spatafora J."/>
            <person name="Crous P."/>
            <person name="Grigoriev I."/>
        </authorList>
    </citation>
    <scope>NUCLEOTIDE SEQUENCE</scope>
    <source>
        <strain evidence="9">CBS 121739</strain>
    </source>
</reference>
<feature type="region of interest" description="Disordered" evidence="8">
    <location>
        <begin position="116"/>
        <end position="197"/>
    </location>
</feature>
<dbReference type="Pfam" id="PF04006">
    <property type="entry name" value="Mpp10"/>
    <property type="match status" value="1"/>
</dbReference>
<feature type="compositionally biased region" description="Acidic residues" evidence="8">
    <location>
        <begin position="186"/>
        <end position="197"/>
    </location>
</feature>
<evidence type="ECO:0000256" key="8">
    <source>
        <dbReference type="SAM" id="MobiDB-lite"/>
    </source>
</evidence>
<evidence type="ECO:0000256" key="4">
    <source>
        <dbReference type="ARBA" id="ARBA00023242"/>
    </source>
</evidence>
<keyword evidence="10" id="KW-1185">Reference proteome</keyword>
<comment type="similarity">
    <text evidence="6 7">Belongs to the MPP10 family.</text>
</comment>
<dbReference type="GO" id="GO:0006364">
    <property type="term" value="P:rRNA processing"/>
    <property type="evidence" value="ECO:0007669"/>
    <property type="project" value="UniProtKB-KW"/>
</dbReference>